<reference evidence="14 15" key="1">
    <citation type="submission" date="2019-09" db="EMBL/GenBank/DDBJ databases">
        <authorList>
            <consortium name="DOE Joint Genome Institute"/>
            <person name="Mondo S.J."/>
            <person name="Navarro-Mendoza M.I."/>
            <person name="Perez-Arques C."/>
            <person name="Panchal S."/>
            <person name="Nicolas F.E."/>
            <person name="Ganguly P."/>
            <person name="Pangilinan J."/>
            <person name="Grigoriev I."/>
            <person name="Heitman J."/>
            <person name="Sanya K."/>
            <person name="Garre V."/>
        </authorList>
    </citation>
    <scope>NUCLEOTIDE SEQUENCE [LARGE SCALE GENOMIC DNA]</scope>
    <source>
        <strain evidence="14 15">MU402</strain>
    </source>
</reference>
<dbReference type="GO" id="GO:0003677">
    <property type="term" value="F:DNA binding"/>
    <property type="evidence" value="ECO:0007669"/>
    <property type="project" value="UniProtKB-KW"/>
</dbReference>
<proteinExistence type="inferred from homology"/>
<dbReference type="Proteomes" id="UP000469890">
    <property type="component" value="Unassembled WGS sequence"/>
</dbReference>
<dbReference type="InterPro" id="IPR013986">
    <property type="entry name" value="DExx_box_DNA_helicase_dom_sf"/>
</dbReference>
<evidence type="ECO:0000256" key="2">
    <source>
        <dbReference type="ARBA" id="ARBA00022741"/>
    </source>
</evidence>
<dbReference type="Gene3D" id="3.40.50.300">
    <property type="entry name" value="P-loop containing nucleotide triphosphate hydrolases"/>
    <property type="match status" value="2"/>
</dbReference>
<dbReference type="AlphaFoldDB" id="A0A8H4EZS5"/>
<dbReference type="GO" id="GO:0043138">
    <property type="term" value="F:3'-5' DNA helicase activity"/>
    <property type="evidence" value="ECO:0007669"/>
    <property type="project" value="UniProtKB-EC"/>
</dbReference>
<evidence type="ECO:0000313" key="14">
    <source>
        <dbReference type="EMBL" id="KAF1800702.1"/>
    </source>
</evidence>
<evidence type="ECO:0000256" key="11">
    <source>
        <dbReference type="PROSITE-ProRule" id="PRU00560"/>
    </source>
</evidence>
<accession>A0A8H4EZS5</accession>
<protein>
    <recommendedName>
        <fullName evidence="9">DNA 3'-5' helicase</fullName>
        <ecNumber evidence="9">5.6.2.4</ecNumber>
    </recommendedName>
</protein>
<dbReference type="Pfam" id="PF00580">
    <property type="entry name" value="UvrD-helicase"/>
    <property type="match status" value="1"/>
</dbReference>
<dbReference type="InterPro" id="IPR000212">
    <property type="entry name" value="DNA_helicase_UvrD/REP"/>
</dbReference>
<dbReference type="PROSITE" id="PS51198">
    <property type="entry name" value="UVRD_HELICASE_ATP_BIND"/>
    <property type="match status" value="1"/>
</dbReference>
<organism evidence="14 15">
    <name type="scientific">Mucor circinelloides f. lusitanicus</name>
    <name type="common">Mucor racemosus var. lusitanicus</name>
    <dbReference type="NCBI Taxonomy" id="29924"/>
    <lineage>
        <taxon>Eukaryota</taxon>
        <taxon>Fungi</taxon>
        <taxon>Fungi incertae sedis</taxon>
        <taxon>Mucoromycota</taxon>
        <taxon>Mucoromycotina</taxon>
        <taxon>Mucoromycetes</taxon>
        <taxon>Mucorales</taxon>
        <taxon>Mucorineae</taxon>
        <taxon>Mucoraceae</taxon>
        <taxon>Mucor</taxon>
    </lineage>
</organism>
<name>A0A8H4EZS5_MUCCL</name>
<evidence type="ECO:0000256" key="9">
    <source>
        <dbReference type="ARBA" id="ARBA00034808"/>
    </source>
</evidence>
<comment type="catalytic activity">
    <reaction evidence="10">
        <text>ATP + H2O = ADP + phosphate + H(+)</text>
        <dbReference type="Rhea" id="RHEA:13065"/>
        <dbReference type="ChEBI" id="CHEBI:15377"/>
        <dbReference type="ChEBI" id="CHEBI:15378"/>
        <dbReference type="ChEBI" id="CHEBI:30616"/>
        <dbReference type="ChEBI" id="CHEBI:43474"/>
        <dbReference type="ChEBI" id="CHEBI:456216"/>
        <dbReference type="EC" id="5.6.2.4"/>
    </reaction>
</comment>
<keyword evidence="2 11" id="KW-0547">Nucleotide-binding</keyword>
<evidence type="ECO:0000313" key="15">
    <source>
        <dbReference type="Proteomes" id="UP000469890"/>
    </source>
</evidence>
<comment type="caution">
    <text evidence="14">The sequence shown here is derived from an EMBL/GenBank/DDBJ whole genome shotgun (WGS) entry which is preliminary data.</text>
</comment>
<evidence type="ECO:0000256" key="5">
    <source>
        <dbReference type="ARBA" id="ARBA00022840"/>
    </source>
</evidence>
<dbReference type="Pfam" id="PF13361">
    <property type="entry name" value="UvrD_C"/>
    <property type="match status" value="1"/>
</dbReference>
<dbReference type="GO" id="GO:0000725">
    <property type="term" value="P:recombinational repair"/>
    <property type="evidence" value="ECO:0007669"/>
    <property type="project" value="TreeGrafter"/>
</dbReference>
<keyword evidence="3 11" id="KW-0378">Hydrolase</keyword>
<evidence type="ECO:0000256" key="10">
    <source>
        <dbReference type="ARBA" id="ARBA00048988"/>
    </source>
</evidence>
<evidence type="ECO:0000259" key="13">
    <source>
        <dbReference type="PROSITE" id="PS51217"/>
    </source>
</evidence>
<dbReference type="PANTHER" id="PTHR11070">
    <property type="entry name" value="UVRD / RECB / PCRA DNA HELICASE FAMILY MEMBER"/>
    <property type="match status" value="1"/>
</dbReference>
<dbReference type="SUPFAM" id="SSF52540">
    <property type="entry name" value="P-loop containing nucleoside triphosphate hydrolases"/>
    <property type="match status" value="1"/>
</dbReference>
<comment type="similarity">
    <text evidence="1">Belongs to the helicase family. UvrD subfamily.</text>
</comment>
<dbReference type="GO" id="GO:0016787">
    <property type="term" value="F:hydrolase activity"/>
    <property type="evidence" value="ECO:0007669"/>
    <property type="project" value="UniProtKB-UniRule"/>
</dbReference>
<dbReference type="PROSITE" id="PS51217">
    <property type="entry name" value="UVRD_HELICASE_CTER"/>
    <property type="match status" value="1"/>
</dbReference>
<keyword evidence="5 11" id="KW-0067">ATP-binding</keyword>
<feature type="domain" description="UvrD-like helicase ATP-binding" evidence="12">
    <location>
        <begin position="17"/>
        <end position="280"/>
    </location>
</feature>
<feature type="domain" description="UvrD-like helicase C-terminal" evidence="13">
    <location>
        <begin position="281"/>
        <end position="605"/>
    </location>
</feature>
<sequence>MSQNNNTVNNVFENMMLALDASQLQAVYSEANALRITAGPGTGKTFDGIDPSDVIVLTFTRNAADDLKGRFTKVLGREAASHLNVGTFHSICKQYLAQDRRRNNLPPIDIRSTRQECLELIRLLQRDDSVNIDESRRQAHQATRILDTINKAKRHGISPEEYFEQHSRSYARLRDYATLYMRYQRLLIQHDLFDFDEVLFQCLILLKNDPTQLFSVKKVVVDNYQDINPLLRQLVNVMSRRRSITIAGDEQQAIFGWRYAGGMTNPNYLSISLQLNYRSTQMLLQATTEIIGRRTITAAETLNPQGVPVSLLRTDNVYTQANIVATEILRLVNASNGLIKYSDCAVLLRTHSMSLRFEEVFRDLLIPYKIVHRCTAFFLREEVMQIVDYLNFSLNPRDTNSFRNIINVPKRGISIHQIDAICQSSRVSGKDILDTLKAIAAGDETVGGFSTQEQSKLKRLADICTDISTLVQEQKDIEDILDFLVGVLNYQDHMKRSYGNHEERWSNVQELCSMASEFRQAGGSNEDQFRRFVRHCVDRRNVRNDVTVDEKCQRHELTIELGCEWPCVFIPSCIEGIIPIFKPNERIDIEEERRLLYVAMTGARFFLYCIMPGARFVPRFGRQEQPSRFLGNMRGPHYSSQVPVWNHQVCSMLALTLGRSIPAATNPRRYPQTQ</sequence>
<evidence type="ECO:0000256" key="7">
    <source>
        <dbReference type="ARBA" id="ARBA00023235"/>
    </source>
</evidence>
<dbReference type="InterPro" id="IPR027417">
    <property type="entry name" value="P-loop_NTPase"/>
</dbReference>
<dbReference type="GO" id="GO:0005524">
    <property type="term" value="F:ATP binding"/>
    <property type="evidence" value="ECO:0007669"/>
    <property type="project" value="UniProtKB-UniRule"/>
</dbReference>
<gene>
    <name evidence="14" type="ORF">FB192DRAFT_1448028</name>
</gene>
<keyword evidence="6" id="KW-0238">DNA-binding</keyword>
<dbReference type="Gene3D" id="1.10.486.10">
    <property type="entry name" value="PCRA, domain 4"/>
    <property type="match status" value="1"/>
</dbReference>
<evidence type="ECO:0000256" key="3">
    <source>
        <dbReference type="ARBA" id="ARBA00022801"/>
    </source>
</evidence>
<feature type="binding site" evidence="11">
    <location>
        <begin position="38"/>
        <end position="45"/>
    </location>
    <ligand>
        <name>ATP</name>
        <dbReference type="ChEBI" id="CHEBI:30616"/>
    </ligand>
</feature>
<dbReference type="InterPro" id="IPR014016">
    <property type="entry name" value="UvrD-like_ATP-bd"/>
</dbReference>
<dbReference type="EMBL" id="JAAECE010000005">
    <property type="protein sequence ID" value="KAF1800702.1"/>
    <property type="molecule type" value="Genomic_DNA"/>
</dbReference>
<dbReference type="InterPro" id="IPR014017">
    <property type="entry name" value="DNA_helicase_UvrD-like_C"/>
</dbReference>
<dbReference type="Gene3D" id="3.30.160.800">
    <property type="match status" value="1"/>
</dbReference>
<evidence type="ECO:0000256" key="1">
    <source>
        <dbReference type="ARBA" id="ARBA00009922"/>
    </source>
</evidence>
<keyword evidence="4 11" id="KW-0347">Helicase</keyword>
<dbReference type="GO" id="GO:0005634">
    <property type="term" value="C:nucleus"/>
    <property type="evidence" value="ECO:0007669"/>
    <property type="project" value="TreeGrafter"/>
</dbReference>
<keyword evidence="7" id="KW-0413">Isomerase</keyword>
<evidence type="ECO:0000256" key="8">
    <source>
        <dbReference type="ARBA" id="ARBA00034617"/>
    </source>
</evidence>
<evidence type="ECO:0000256" key="6">
    <source>
        <dbReference type="ARBA" id="ARBA00023125"/>
    </source>
</evidence>
<dbReference type="Gene3D" id="1.10.10.160">
    <property type="match status" value="1"/>
</dbReference>
<comment type="catalytic activity">
    <reaction evidence="8">
        <text>Couples ATP hydrolysis with the unwinding of duplex DNA by translocating in the 3'-5' direction.</text>
        <dbReference type="EC" id="5.6.2.4"/>
    </reaction>
</comment>
<dbReference type="PANTHER" id="PTHR11070:SF2">
    <property type="entry name" value="ATP-DEPENDENT DNA HELICASE SRS2"/>
    <property type="match status" value="1"/>
</dbReference>
<dbReference type="EC" id="5.6.2.4" evidence="9"/>
<evidence type="ECO:0000256" key="4">
    <source>
        <dbReference type="ARBA" id="ARBA00022806"/>
    </source>
</evidence>
<evidence type="ECO:0000259" key="12">
    <source>
        <dbReference type="PROSITE" id="PS51198"/>
    </source>
</evidence>